<reference evidence="1 2" key="1">
    <citation type="journal article" date="2016" name="Mol. Biol. Evol.">
        <title>Comparative Genomics of Early-Diverging Mushroom-Forming Fungi Provides Insights into the Origins of Lignocellulose Decay Capabilities.</title>
        <authorList>
            <person name="Nagy L.G."/>
            <person name="Riley R."/>
            <person name="Tritt A."/>
            <person name="Adam C."/>
            <person name="Daum C."/>
            <person name="Floudas D."/>
            <person name="Sun H."/>
            <person name="Yadav J.S."/>
            <person name="Pangilinan J."/>
            <person name="Larsson K.H."/>
            <person name="Matsuura K."/>
            <person name="Barry K."/>
            <person name="Labutti K."/>
            <person name="Kuo R."/>
            <person name="Ohm R.A."/>
            <person name="Bhattacharya S.S."/>
            <person name="Shirouzu T."/>
            <person name="Yoshinaga Y."/>
            <person name="Martin F.M."/>
            <person name="Grigoriev I.V."/>
            <person name="Hibbett D.S."/>
        </authorList>
    </citation>
    <scope>NUCLEOTIDE SEQUENCE [LARGE SCALE GENOMIC DNA]</scope>
    <source>
        <strain evidence="1 2">HHB10207 ss-3</strain>
    </source>
</reference>
<protein>
    <submittedName>
        <fullName evidence="1">Uncharacterized protein</fullName>
    </submittedName>
</protein>
<dbReference type="Gene3D" id="2.130.10.10">
    <property type="entry name" value="YVTN repeat-like/Quinoprotein amine dehydrogenase"/>
    <property type="match status" value="1"/>
</dbReference>
<gene>
    <name evidence="1" type="ORF">SISSUDRAFT_228959</name>
</gene>
<dbReference type="Proteomes" id="UP000076798">
    <property type="component" value="Unassembled WGS sequence"/>
</dbReference>
<dbReference type="InterPro" id="IPR019405">
    <property type="entry name" value="Lactonase_7-beta_prop"/>
</dbReference>
<evidence type="ECO:0000313" key="2">
    <source>
        <dbReference type="Proteomes" id="UP000076798"/>
    </source>
</evidence>
<dbReference type="InterPro" id="IPR015943">
    <property type="entry name" value="WD40/YVTN_repeat-like_dom_sf"/>
</dbReference>
<dbReference type="OrthoDB" id="9972196at2759"/>
<dbReference type="STRING" id="1314776.A0A166A1V3"/>
<dbReference type="Pfam" id="PF10282">
    <property type="entry name" value="Lactonase"/>
    <property type="match status" value="1"/>
</dbReference>
<organism evidence="1 2">
    <name type="scientific">Sistotremastrum suecicum HHB10207 ss-3</name>
    <dbReference type="NCBI Taxonomy" id="1314776"/>
    <lineage>
        <taxon>Eukaryota</taxon>
        <taxon>Fungi</taxon>
        <taxon>Dikarya</taxon>
        <taxon>Basidiomycota</taxon>
        <taxon>Agaricomycotina</taxon>
        <taxon>Agaricomycetes</taxon>
        <taxon>Sistotremastrales</taxon>
        <taxon>Sistotremastraceae</taxon>
        <taxon>Sistotremastrum</taxon>
    </lineage>
</organism>
<evidence type="ECO:0000313" key="1">
    <source>
        <dbReference type="EMBL" id="KZT34877.1"/>
    </source>
</evidence>
<keyword evidence="2" id="KW-1185">Reference proteome</keyword>
<accession>A0A166A1V3</accession>
<proteinExistence type="predicted"/>
<dbReference type="EMBL" id="KV428162">
    <property type="protein sequence ID" value="KZT34877.1"/>
    <property type="molecule type" value="Genomic_DNA"/>
</dbReference>
<sequence length="117" mass="12609">MWHIHEYTSFDLLRQEGGCVVKGEISVKAGCGPRHVFVKDDILDIVGEISSELLSYTLPPVSSAPTHIATLPTTSTPPTPTALAAEILLSRTPTHLLASIRSDTNSFGDPITTFTSY</sequence>
<dbReference type="AlphaFoldDB" id="A0A166A1V3"/>
<name>A0A166A1V3_9AGAM</name>